<gene>
    <name evidence="2" type="ORF">BEP19_10120</name>
</gene>
<comment type="caution">
    <text evidence="2">The sequence shown here is derived from an EMBL/GenBank/DDBJ whole genome shotgun (WGS) entry which is preliminary data.</text>
</comment>
<dbReference type="InterPro" id="IPR052944">
    <property type="entry name" value="Sporulation_related"/>
</dbReference>
<dbReference type="PROSITE" id="PS51257">
    <property type="entry name" value="PROKAR_LIPOPROTEIN"/>
    <property type="match status" value="1"/>
</dbReference>
<organism evidence="2 3">
    <name type="scientific">Ammoniphilus oxalaticus</name>
    <dbReference type="NCBI Taxonomy" id="66863"/>
    <lineage>
        <taxon>Bacteria</taxon>
        <taxon>Bacillati</taxon>
        <taxon>Bacillota</taxon>
        <taxon>Bacilli</taxon>
        <taxon>Bacillales</taxon>
        <taxon>Paenibacillaceae</taxon>
        <taxon>Aneurinibacillus group</taxon>
        <taxon>Ammoniphilus</taxon>
    </lineage>
</organism>
<evidence type="ECO:0000313" key="3">
    <source>
        <dbReference type="Proteomes" id="UP000284219"/>
    </source>
</evidence>
<sequence length="339" mass="38423">MRRRFKWLVMLIAILSLVATGCGPKGASDAVADLNKQMEKMSGYKLNAELTLQTGKEPQNYDVEVWYQKPDYYRVALTSKTKDVTQLILRNEEGVFLLTPHLNKSFRFQSGWPENHAQVYLYESLVKSVTDDEQREFVEDEGNYVFDVKADYHNHSLISQKVVFTQDFQPVKVDVMDANKNVMVTVNFTHFEKDAQFDENSFSKDRNLETSSLTSSMPTMAKTDEEVQGSFGVIQPSYTPHGVNFLGVEKVEGTDGPQLVLRYKGDFNYTLIEERPKATHASFPSGEIIDLGETLAVMVGDKQKTMTWTHDGVEYLLVGDLPREELMSVAKSTLNQVGK</sequence>
<dbReference type="SUPFAM" id="SSF89392">
    <property type="entry name" value="Prokaryotic lipoproteins and lipoprotein localization factors"/>
    <property type="match status" value="1"/>
</dbReference>
<dbReference type="PANTHER" id="PTHR37507">
    <property type="entry name" value="SPORULATION PROTEIN YDCC"/>
    <property type="match status" value="1"/>
</dbReference>
<name>A0A419SFQ3_9BACL</name>
<dbReference type="PANTHER" id="PTHR37507:SF2">
    <property type="entry name" value="SPORULATION PROTEIN YDCC"/>
    <property type="match status" value="1"/>
</dbReference>
<dbReference type="RefSeq" id="WP_120190080.1">
    <property type="nucleotide sequence ID" value="NZ_MCHY01000009.1"/>
</dbReference>
<dbReference type="Proteomes" id="UP000284219">
    <property type="component" value="Unassembled WGS sequence"/>
</dbReference>
<dbReference type="OrthoDB" id="9785380at2"/>
<feature type="signal peptide" evidence="1">
    <location>
        <begin position="1"/>
        <end position="21"/>
    </location>
</feature>
<evidence type="ECO:0000313" key="2">
    <source>
        <dbReference type="EMBL" id="RKD22607.1"/>
    </source>
</evidence>
<dbReference type="AlphaFoldDB" id="A0A419SFQ3"/>
<dbReference type="Gene3D" id="2.50.20.10">
    <property type="entry name" value="Lipoprotein localisation LolA/LolB/LppX"/>
    <property type="match status" value="1"/>
</dbReference>
<dbReference type="EMBL" id="MCHY01000009">
    <property type="protein sequence ID" value="RKD22607.1"/>
    <property type="molecule type" value="Genomic_DNA"/>
</dbReference>
<accession>A0A419SFQ3</accession>
<evidence type="ECO:0008006" key="4">
    <source>
        <dbReference type="Google" id="ProtNLM"/>
    </source>
</evidence>
<dbReference type="InterPro" id="IPR029046">
    <property type="entry name" value="LolA/LolB/LppX"/>
</dbReference>
<evidence type="ECO:0000256" key="1">
    <source>
        <dbReference type="SAM" id="SignalP"/>
    </source>
</evidence>
<feature type="chain" id="PRO_5039421215" description="DUF4367 domain-containing protein" evidence="1">
    <location>
        <begin position="22"/>
        <end position="339"/>
    </location>
</feature>
<protein>
    <recommendedName>
        <fullName evidence="4">DUF4367 domain-containing protein</fullName>
    </recommendedName>
</protein>
<keyword evidence="1" id="KW-0732">Signal</keyword>
<proteinExistence type="predicted"/>
<keyword evidence="3" id="KW-1185">Reference proteome</keyword>
<reference evidence="2 3" key="1">
    <citation type="submission" date="2016-08" db="EMBL/GenBank/DDBJ databases">
        <title>Novel Firmicute Genomes.</title>
        <authorList>
            <person name="Poppleton D.I."/>
            <person name="Gribaldo S."/>
        </authorList>
    </citation>
    <scope>NUCLEOTIDE SEQUENCE [LARGE SCALE GENOMIC DNA]</scope>
    <source>
        <strain evidence="2 3">RAOx-1</strain>
    </source>
</reference>